<evidence type="ECO:0000313" key="2">
    <source>
        <dbReference type="EMBL" id="KAB2930749.1"/>
    </source>
</evidence>
<evidence type="ECO:0008006" key="4">
    <source>
        <dbReference type="Google" id="ProtNLM"/>
    </source>
</evidence>
<feature type="chain" id="PRO_5032786651" description="DUF4136 domain-containing protein" evidence="1">
    <location>
        <begin position="25"/>
        <end position="194"/>
    </location>
</feature>
<comment type="caution">
    <text evidence="2">The sequence shown here is derived from an EMBL/GenBank/DDBJ whole genome shotgun (WGS) entry which is preliminary data.</text>
</comment>
<sequence length="194" mass="21963">MSVKNKFFFSLPAVFLLSACMTYSSGWLTEPPITRTGAPQKRSITVSYRDVWLKADPYPTIDQQIKTALKDGLLATNSFSEITPVNPSEDQSGLRIHVDVDEEGNYMWYSIPSSILTGLSLGFWPTYGQVDYIYTITIYKNGSEIKKYIYRERGHVWMGIYFIGGEVKGGKLTQDTIDNLMARLVSDMEKDSIL</sequence>
<evidence type="ECO:0000313" key="3">
    <source>
        <dbReference type="Proteomes" id="UP000460298"/>
    </source>
</evidence>
<evidence type="ECO:0000256" key="1">
    <source>
        <dbReference type="SAM" id="SignalP"/>
    </source>
</evidence>
<dbReference type="PROSITE" id="PS51257">
    <property type="entry name" value="PROKAR_LIPOPROTEIN"/>
    <property type="match status" value="1"/>
</dbReference>
<accession>A0A833GZQ3</accession>
<proteinExistence type="predicted"/>
<name>A0A833GZQ3_9LEPT</name>
<feature type="signal peptide" evidence="1">
    <location>
        <begin position="1"/>
        <end position="24"/>
    </location>
</feature>
<organism evidence="2 3">
    <name type="scientific">Leptonema illini</name>
    <dbReference type="NCBI Taxonomy" id="183"/>
    <lineage>
        <taxon>Bacteria</taxon>
        <taxon>Pseudomonadati</taxon>
        <taxon>Spirochaetota</taxon>
        <taxon>Spirochaetia</taxon>
        <taxon>Leptospirales</taxon>
        <taxon>Leptospiraceae</taxon>
        <taxon>Leptonema</taxon>
    </lineage>
</organism>
<dbReference type="EMBL" id="WBUI01000018">
    <property type="protein sequence ID" value="KAB2930749.1"/>
    <property type="molecule type" value="Genomic_DNA"/>
</dbReference>
<protein>
    <recommendedName>
        <fullName evidence="4">DUF4136 domain-containing protein</fullName>
    </recommendedName>
</protein>
<dbReference type="AlphaFoldDB" id="A0A833GZQ3"/>
<gene>
    <name evidence="2" type="ORF">F9K24_16060</name>
</gene>
<dbReference type="Proteomes" id="UP000460298">
    <property type="component" value="Unassembled WGS sequence"/>
</dbReference>
<keyword evidence="1" id="KW-0732">Signal</keyword>
<reference evidence="2 3" key="1">
    <citation type="submission" date="2019-10" db="EMBL/GenBank/DDBJ databases">
        <title>Extracellular Electron Transfer in a Candidatus Methanoperedens spp. Enrichment Culture.</title>
        <authorList>
            <person name="Berger S."/>
            <person name="Rangel Shaw D."/>
            <person name="Berben T."/>
            <person name="In 'T Zandt M."/>
            <person name="Frank J."/>
            <person name="Reimann J."/>
            <person name="Jetten M.S.M."/>
            <person name="Welte C.U."/>
        </authorList>
    </citation>
    <scope>NUCLEOTIDE SEQUENCE [LARGE SCALE GENOMIC DNA]</scope>
    <source>
        <strain evidence="2">SB12</strain>
    </source>
</reference>